<organism evidence="1 2">
    <name type="scientific">Vaccinium darrowii</name>
    <dbReference type="NCBI Taxonomy" id="229202"/>
    <lineage>
        <taxon>Eukaryota</taxon>
        <taxon>Viridiplantae</taxon>
        <taxon>Streptophyta</taxon>
        <taxon>Embryophyta</taxon>
        <taxon>Tracheophyta</taxon>
        <taxon>Spermatophyta</taxon>
        <taxon>Magnoliopsida</taxon>
        <taxon>eudicotyledons</taxon>
        <taxon>Gunneridae</taxon>
        <taxon>Pentapetalae</taxon>
        <taxon>asterids</taxon>
        <taxon>Ericales</taxon>
        <taxon>Ericaceae</taxon>
        <taxon>Vaccinioideae</taxon>
        <taxon>Vaccinieae</taxon>
        <taxon>Vaccinium</taxon>
    </lineage>
</organism>
<reference evidence="1 2" key="1">
    <citation type="journal article" date="2021" name="Hortic Res">
        <title>High-quality reference genome and annotation aids understanding of berry development for evergreen blueberry (Vaccinium darrowii).</title>
        <authorList>
            <person name="Yu J."/>
            <person name="Hulse-Kemp A.M."/>
            <person name="Babiker E."/>
            <person name="Staton M."/>
        </authorList>
    </citation>
    <scope>NUCLEOTIDE SEQUENCE [LARGE SCALE GENOMIC DNA]</scope>
    <source>
        <strain evidence="2">cv. NJ 8807/NJ 8810</strain>
        <tissue evidence="1">Young leaf</tissue>
    </source>
</reference>
<evidence type="ECO:0000313" key="2">
    <source>
        <dbReference type="Proteomes" id="UP000828048"/>
    </source>
</evidence>
<sequence>MGMQTPAMGGGWERVLLQLPNSLCRPWVPPLFFASACTKKPSKTCPFCPSLSPNSSKLVHGEFGRSKCFRPSGDQQPETVLVPSVDEDEDVSNDIQSRGATIGEAFLQGNSAILSACVVGLLTGITVVLFNNAVHEIRDFFWDGIPSRGASWLRDKPVEVVWERVIAVPVCGGCIVGLLNGLRGTLDSPAESVSMSNLKAVLEPILKTMAACVTLGTGNSLGPEGPSVEIGTSIAKGVGTLFDRRAQRKLSLVAAGSAAGLSSGFNAAVAGCFFAVESVLWPSSTESSSLPANATSMVILSAVIASVVSEIGLGSEPAFTVPVYDFRSASELPLYLLLGILCGLVSLTLSRCTSLMLVTVENAHKTIGIPKAILPILGGLSVGLIALAYPEILYWGFENVDVLLESRPFLKGLSADLLLQLVAAKIVATSLCRASGLVGGYYAPSLFIGAATGMAYGKFISSTISQSDPIFHLSFLEVASPQAYGLVGMAATLAGVCQVPLTAVLLLFELTQDYRIVLPLLGAVGLSSWITSGHTSRTYRDTEKPEEGSTRATIQPDISSCNINELASNHSIAAKPPYASNLCNIESSLCVDDSNDYTEELERRILVSQAMRTRFVTVLLGTLITEAVNLMLVEKQSCAVIVDDSNHLISLLTLGEIEEFSKSSNGKNRRPEEVLVSEVHAMHDEKSQVLWTVTPDTNLFSARMIMNRHGVCHLPVIIERVEDQRGLLVGLLDRECVSLACRVLATREYFGQFPYWEGPTTETFVDHEESTGSTSNLGLLWENLGDCFVVAFPWKVELS</sequence>
<dbReference type="EMBL" id="CM037154">
    <property type="protein sequence ID" value="KAH7860933.1"/>
    <property type="molecule type" value="Genomic_DNA"/>
</dbReference>
<name>A0ACB7Z502_9ERIC</name>
<accession>A0ACB7Z502</accession>
<comment type="caution">
    <text evidence="1">The sequence shown here is derived from an EMBL/GenBank/DDBJ whole genome shotgun (WGS) entry which is preliminary data.</text>
</comment>
<protein>
    <submittedName>
        <fullName evidence="1">Uncharacterized protein</fullName>
    </submittedName>
</protein>
<proteinExistence type="predicted"/>
<evidence type="ECO:0000313" key="1">
    <source>
        <dbReference type="EMBL" id="KAH7860933.1"/>
    </source>
</evidence>
<gene>
    <name evidence="1" type="ORF">Vadar_019709</name>
</gene>
<dbReference type="Proteomes" id="UP000828048">
    <property type="component" value="Chromosome 4"/>
</dbReference>
<keyword evidence="2" id="KW-1185">Reference proteome</keyword>